<feature type="zinc finger region" description="C3H1-type" evidence="1">
    <location>
        <begin position="326"/>
        <end position="349"/>
    </location>
</feature>
<reference evidence="4" key="1">
    <citation type="submission" date="2022-06" db="EMBL/GenBank/DDBJ databases">
        <title>Complete genome sequences of two strains of the flax pathogen Septoria linicola.</title>
        <authorList>
            <person name="Lapalu N."/>
            <person name="Simon A."/>
            <person name="Demenou B."/>
            <person name="Paumier D."/>
            <person name="Guillot M.-P."/>
            <person name="Gout L."/>
            <person name="Valade R."/>
        </authorList>
    </citation>
    <scope>NUCLEOTIDE SEQUENCE</scope>
    <source>
        <strain evidence="4">SE15195</strain>
    </source>
</reference>
<gene>
    <name evidence="4" type="ORF">Slin15195_G019810</name>
</gene>
<feature type="coiled-coil region" evidence="2">
    <location>
        <begin position="23"/>
        <end position="50"/>
    </location>
</feature>
<accession>A0A9Q9EGD1</accession>
<organism evidence="4 5">
    <name type="scientific">Septoria linicola</name>
    <dbReference type="NCBI Taxonomy" id="215465"/>
    <lineage>
        <taxon>Eukaryota</taxon>
        <taxon>Fungi</taxon>
        <taxon>Dikarya</taxon>
        <taxon>Ascomycota</taxon>
        <taxon>Pezizomycotina</taxon>
        <taxon>Dothideomycetes</taxon>
        <taxon>Dothideomycetidae</taxon>
        <taxon>Mycosphaerellales</taxon>
        <taxon>Mycosphaerellaceae</taxon>
        <taxon>Septoria</taxon>
    </lineage>
</organism>
<dbReference type="InterPro" id="IPR057654">
    <property type="entry name" value="Znf-CCCH_tandem"/>
</dbReference>
<dbReference type="PANTHER" id="PTHR37543">
    <property type="entry name" value="CCCH ZINC FINGER DNA BINDING PROTEIN (AFU_ORTHOLOGUE AFUA_5G12760)"/>
    <property type="match status" value="1"/>
</dbReference>
<evidence type="ECO:0000256" key="1">
    <source>
        <dbReference type="PROSITE-ProRule" id="PRU00723"/>
    </source>
</evidence>
<dbReference type="EMBL" id="CP099418">
    <property type="protein sequence ID" value="USW48662.1"/>
    <property type="molecule type" value="Genomic_DNA"/>
</dbReference>
<evidence type="ECO:0000256" key="2">
    <source>
        <dbReference type="SAM" id="Coils"/>
    </source>
</evidence>
<dbReference type="PANTHER" id="PTHR37543:SF1">
    <property type="entry name" value="CCCH ZINC FINGER DNA BINDING PROTEIN (AFU_ORTHOLOGUE AFUA_5G12760)"/>
    <property type="match status" value="1"/>
</dbReference>
<dbReference type="Pfam" id="PF25542">
    <property type="entry name" value="zf-CCCH_12"/>
    <property type="match status" value="1"/>
</dbReference>
<evidence type="ECO:0000259" key="3">
    <source>
        <dbReference type="PROSITE" id="PS50103"/>
    </source>
</evidence>
<evidence type="ECO:0000313" key="4">
    <source>
        <dbReference type="EMBL" id="USW48662.1"/>
    </source>
</evidence>
<feature type="domain" description="C3H1-type" evidence="3">
    <location>
        <begin position="326"/>
        <end position="349"/>
    </location>
</feature>
<keyword evidence="1" id="KW-0862">Zinc</keyword>
<name>A0A9Q9EGD1_9PEZI</name>
<dbReference type="GO" id="GO:0008270">
    <property type="term" value="F:zinc ion binding"/>
    <property type="evidence" value="ECO:0007669"/>
    <property type="project" value="UniProtKB-KW"/>
</dbReference>
<sequence>MAVNYAERLEAFRKSDTERDALVAQVLADYEELKSKVDEITDDYRNEKQVASSSDFAVVLIDGDGAIFSDYLYGMGRDGGAEVAHQLHTEVQRHLKAIYPDSNVDDWNIVVQVVLNLGGLATKLQGCGIVMNSNEVLAFARSFGLAQLIFSFIDVGGGKERADHKLREHLRLYLRIAQCKHVFFAPCHDNGYLPVLESYRREHGSRITLIETRPAEPGFVEVGLSRIQMPRIFRSDNLPGGPVKAMPNVMLDTATNLISAPLGSSWATVGKNGASTKTISIAPKKTATRKFILVNTYDERIDIELPRTDPAAETRFVKRAETFGKLCNSYHLMGRCERGEYCDYYHGEKVAGGEKLVLMHKARSLSCPSKYTCREAICPYGHHCKFGKMCYLDRCFFADTHSMDLEAAKKVYEDGSEEWLPAYLEKAR</sequence>
<keyword evidence="5" id="KW-1185">Reference proteome</keyword>
<dbReference type="Pfam" id="PF25543">
    <property type="entry name" value="zf-CCCH_tandem"/>
    <property type="match status" value="1"/>
</dbReference>
<keyword evidence="1" id="KW-0479">Metal-binding</keyword>
<dbReference type="Pfam" id="PF25540">
    <property type="entry name" value="DUF7923"/>
    <property type="match status" value="1"/>
</dbReference>
<keyword evidence="2" id="KW-0175">Coiled coil</keyword>
<evidence type="ECO:0000313" key="5">
    <source>
        <dbReference type="Proteomes" id="UP001056384"/>
    </source>
</evidence>
<protein>
    <submittedName>
        <fullName evidence="4">Zinc finger, CCCH-type</fullName>
    </submittedName>
</protein>
<keyword evidence="1" id="KW-0863">Zinc-finger</keyword>
<dbReference type="Proteomes" id="UP001056384">
    <property type="component" value="Chromosome 1"/>
</dbReference>
<proteinExistence type="predicted"/>
<dbReference type="InterPro" id="IPR057683">
    <property type="entry name" value="DUF7923"/>
</dbReference>
<dbReference type="InterPro" id="IPR000571">
    <property type="entry name" value="Znf_CCCH"/>
</dbReference>
<dbReference type="AlphaFoldDB" id="A0A9Q9EGD1"/>
<dbReference type="PROSITE" id="PS50103">
    <property type="entry name" value="ZF_C3H1"/>
    <property type="match status" value="1"/>
</dbReference>